<dbReference type="AlphaFoldDB" id="A0A2I0A7T8"/>
<evidence type="ECO:0000313" key="1">
    <source>
        <dbReference type="EMBL" id="PKA51575.1"/>
    </source>
</evidence>
<proteinExistence type="predicted"/>
<name>A0A2I0A7T8_9ASPA</name>
<protein>
    <submittedName>
        <fullName evidence="1">Uncharacterized protein</fullName>
    </submittedName>
</protein>
<sequence>MCANMHKPYHMKYRLEAQQSCIRNNPSSINLREKTSRKGTTGQMEKDFFDDIIATHWLNGQVLHPPQSWR</sequence>
<organism evidence="1 2">
    <name type="scientific">Apostasia shenzhenica</name>
    <dbReference type="NCBI Taxonomy" id="1088818"/>
    <lineage>
        <taxon>Eukaryota</taxon>
        <taxon>Viridiplantae</taxon>
        <taxon>Streptophyta</taxon>
        <taxon>Embryophyta</taxon>
        <taxon>Tracheophyta</taxon>
        <taxon>Spermatophyta</taxon>
        <taxon>Magnoliopsida</taxon>
        <taxon>Liliopsida</taxon>
        <taxon>Asparagales</taxon>
        <taxon>Orchidaceae</taxon>
        <taxon>Apostasioideae</taxon>
        <taxon>Apostasia</taxon>
    </lineage>
</organism>
<gene>
    <name evidence="1" type="ORF">AXF42_Ash002942</name>
</gene>
<dbReference type="Proteomes" id="UP000236161">
    <property type="component" value="Unassembled WGS sequence"/>
</dbReference>
<keyword evidence="2" id="KW-1185">Reference proteome</keyword>
<reference evidence="1 2" key="1">
    <citation type="journal article" date="2017" name="Nature">
        <title>The Apostasia genome and the evolution of orchids.</title>
        <authorList>
            <person name="Zhang G.Q."/>
            <person name="Liu K.W."/>
            <person name="Li Z."/>
            <person name="Lohaus R."/>
            <person name="Hsiao Y.Y."/>
            <person name="Niu S.C."/>
            <person name="Wang J.Y."/>
            <person name="Lin Y.C."/>
            <person name="Xu Q."/>
            <person name="Chen L.J."/>
            <person name="Yoshida K."/>
            <person name="Fujiwara S."/>
            <person name="Wang Z.W."/>
            <person name="Zhang Y.Q."/>
            <person name="Mitsuda N."/>
            <person name="Wang M."/>
            <person name="Liu G.H."/>
            <person name="Pecoraro L."/>
            <person name="Huang H.X."/>
            <person name="Xiao X.J."/>
            <person name="Lin M."/>
            <person name="Wu X.Y."/>
            <person name="Wu W.L."/>
            <person name="Chen Y.Y."/>
            <person name="Chang S.B."/>
            <person name="Sakamoto S."/>
            <person name="Ohme-Takagi M."/>
            <person name="Yagi M."/>
            <person name="Zeng S.J."/>
            <person name="Shen C.Y."/>
            <person name="Yeh C.M."/>
            <person name="Luo Y.B."/>
            <person name="Tsai W.C."/>
            <person name="Van de Peer Y."/>
            <person name="Liu Z.J."/>
        </authorList>
    </citation>
    <scope>NUCLEOTIDE SEQUENCE [LARGE SCALE GENOMIC DNA]</scope>
    <source>
        <strain evidence="2">cv. Shenzhen</strain>
        <tissue evidence="1">Stem</tissue>
    </source>
</reference>
<accession>A0A2I0A7T8</accession>
<evidence type="ECO:0000313" key="2">
    <source>
        <dbReference type="Proteomes" id="UP000236161"/>
    </source>
</evidence>
<dbReference type="EMBL" id="KZ452013">
    <property type="protein sequence ID" value="PKA51575.1"/>
    <property type="molecule type" value="Genomic_DNA"/>
</dbReference>